<evidence type="ECO:0000313" key="3">
    <source>
        <dbReference type="Proteomes" id="UP000177588"/>
    </source>
</evidence>
<evidence type="ECO:0000259" key="1">
    <source>
        <dbReference type="Pfam" id="PF01850"/>
    </source>
</evidence>
<comment type="caution">
    <text evidence="2">The sequence shown here is derived from an EMBL/GenBank/DDBJ whole genome shotgun (WGS) entry which is preliminary data.</text>
</comment>
<organism evidence="2 3">
    <name type="scientific">Candidatus Woykebacteria bacterium RBG_16_44_10</name>
    <dbReference type="NCBI Taxonomy" id="1802597"/>
    <lineage>
        <taxon>Bacteria</taxon>
        <taxon>Candidatus Woykeibacteriota</taxon>
    </lineage>
</organism>
<dbReference type="InterPro" id="IPR039018">
    <property type="entry name" value="VapC20-like"/>
</dbReference>
<reference evidence="2 3" key="1">
    <citation type="journal article" date="2016" name="Nat. Commun.">
        <title>Thousands of microbial genomes shed light on interconnected biogeochemical processes in an aquifer system.</title>
        <authorList>
            <person name="Anantharaman K."/>
            <person name="Brown C.T."/>
            <person name="Hug L.A."/>
            <person name="Sharon I."/>
            <person name="Castelle C.J."/>
            <person name="Probst A.J."/>
            <person name="Thomas B.C."/>
            <person name="Singh A."/>
            <person name="Wilkins M.J."/>
            <person name="Karaoz U."/>
            <person name="Brodie E.L."/>
            <person name="Williams K.H."/>
            <person name="Hubbard S.S."/>
            <person name="Banfield J.F."/>
        </authorList>
    </citation>
    <scope>NUCLEOTIDE SEQUENCE [LARGE SCALE GENOMIC DNA]</scope>
</reference>
<protein>
    <recommendedName>
        <fullName evidence="1">PIN domain-containing protein</fullName>
    </recommendedName>
</protein>
<name>A0A1G1WFW7_9BACT</name>
<dbReference type="STRING" id="1802597.A2Z24_02165"/>
<feature type="domain" description="PIN" evidence="1">
    <location>
        <begin position="6"/>
        <end position="130"/>
    </location>
</feature>
<sequence>MEKELLVDADAFVALRDSKDPNHQLAMVVSSVATNAGIPLLTSDPAFGEAITVISQNVSHEAAIDFANDILDSEIEIVEVNSSLRKQAIDIFKKQTSKNSRFTDSVNMAILLERDLNDIFSFDEDYKKNGFIRLGKDEKI</sequence>
<dbReference type="InterPro" id="IPR029060">
    <property type="entry name" value="PIN-like_dom_sf"/>
</dbReference>
<proteinExistence type="predicted"/>
<accession>A0A1G1WFW7</accession>
<gene>
    <name evidence="2" type="ORF">A2Z24_02165</name>
</gene>
<dbReference type="GO" id="GO:0016075">
    <property type="term" value="P:rRNA catabolic process"/>
    <property type="evidence" value="ECO:0007669"/>
    <property type="project" value="TreeGrafter"/>
</dbReference>
<dbReference type="EMBL" id="MHCT01000003">
    <property type="protein sequence ID" value="OGY26602.1"/>
    <property type="molecule type" value="Genomic_DNA"/>
</dbReference>
<dbReference type="AlphaFoldDB" id="A0A1G1WFW7"/>
<dbReference type="Gene3D" id="3.40.50.1010">
    <property type="entry name" value="5'-nuclease"/>
    <property type="match status" value="1"/>
</dbReference>
<dbReference type="GO" id="GO:0004521">
    <property type="term" value="F:RNA endonuclease activity"/>
    <property type="evidence" value="ECO:0007669"/>
    <property type="project" value="InterPro"/>
</dbReference>
<dbReference type="Pfam" id="PF01850">
    <property type="entry name" value="PIN"/>
    <property type="match status" value="1"/>
</dbReference>
<dbReference type="PANTHER" id="PTHR42188">
    <property type="entry name" value="23S RRNA-SPECIFIC ENDONUCLEASE VAPC20"/>
    <property type="match status" value="1"/>
</dbReference>
<dbReference type="Proteomes" id="UP000177588">
    <property type="component" value="Unassembled WGS sequence"/>
</dbReference>
<dbReference type="SUPFAM" id="SSF88723">
    <property type="entry name" value="PIN domain-like"/>
    <property type="match status" value="1"/>
</dbReference>
<dbReference type="InterPro" id="IPR002716">
    <property type="entry name" value="PIN_dom"/>
</dbReference>
<evidence type="ECO:0000313" key="2">
    <source>
        <dbReference type="EMBL" id="OGY26602.1"/>
    </source>
</evidence>
<dbReference type="PANTHER" id="PTHR42188:SF1">
    <property type="entry name" value="23S RRNA-SPECIFIC ENDONUCLEASE VAPC20"/>
    <property type="match status" value="1"/>
</dbReference>